<dbReference type="RefSeq" id="WP_345454778.1">
    <property type="nucleotide sequence ID" value="NZ_BAABRV010000005.1"/>
</dbReference>
<accession>A0ABP9XEY2</accession>
<protein>
    <submittedName>
        <fullName evidence="1">Uncharacterized protein</fullName>
    </submittedName>
</protein>
<evidence type="ECO:0000313" key="2">
    <source>
        <dbReference type="Proteomes" id="UP001404956"/>
    </source>
</evidence>
<reference evidence="1 2" key="1">
    <citation type="submission" date="2024-02" db="EMBL/GenBank/DDBJ databases">
        <title>Deinococcus aluminii NBRC 112889.</title>
        <authorList>
            <person name="Ichikawa N."/>
            <person name="Katano-Makiyama Y."/>
            <person name="Hidaka K."/>
        </authorList>
    </citation>
    <scope>NUCLEOTIDE SEQUENCE [LARGE SCALE GENOMIC DNA]</scope>
    <source>
        <strain evidence="1 2">NBRC 112889</strain>
    </source>
</reference>
<dbReference type="Proteomes" id="UP001404956">
    <property type="component" value="Unassembled WGS sequence"/>
</dbReference>
<dbReference type="EMBL" id="BAABRV010000005">
    <property type="protein sequence ID" value="GAA5533922.1"/>
    <property type="molecule type" value="Genomic_DNA"/>
</dbReference>
<evidence type="ECO:0000313" key="1">
    <source>
        <dbReference type="EMBL" id="GAA5533922.1"/>
    </source>
</evidence>
<name>A0ABP9XEY2_9DEIO</name>
<sequence length="261" mass="30055">MPVEASRRPEHRLYLQLSKQHVTVLHVRNAGRTGNYFQTSVQGRTEEEQRLSALLTGLSSIPFHTRVYVHTNVPALRDLLRQPIREWPRPVRELLDRKSLQLRPGQFNLLDDFWKDLLSQEEGHLLPRMDGLNNFHLHTYAVTDGLQTHASGLLYGEGELHLYDKRSPGELLSQAELDVAAWALDLVAPSKTIELRHQHPKTQRFWEETDAYLQDHPGVKGMANRIGKLVEQKQLRFNVPASRQDDALARAVRWYTGRSLA</sequence>
<keyword evidence="2" id="KW-1185">Reference proteome</keyword>
<comment type="caution">
    <text evidence="1">The sequence shown here is derived from an EMBL/GenBank/DDBJ whole genome shotgun (WGS) entry which is preliminary data.</text>
</comment>
<gene>
    <name evidence="1" type="ORF">Dalu01_02330</name>
</gene>
<organism evidence="1 2">
    <name type="scientific">Deinococcus aluminii</name>
    <dbReference type="NCBI Taxonomy" id="1656885"/>
    <lineage>
        <taxon>Bacteria</taxon>
        <taxon>Thermotogati</taxon>
        <taxon>Deinococcota</taxon>
        <taxon>Deinococci</taxon>
        <taxon>Deinococcales</taxon>
        <taxon>Deinococcaceae</taxon>
        <taxon>Deinococcus</taxon>
    </lineage>
</organism>
<proteinExistence type="predicted"/>